<accession>A7RQV6</accession>
<reference evidence="2 3" key="1">
    <citation type="journal article" date="2007" name="Science">
        <title>Sea anemone genome reveals ancestral eumetazoan gene repertoire and genomic organization.</title>
        <authorList>
            <person name="Putnam N.H."/>
            <person name="Srivastava M."/>
            <person name="Hellsten U."/>
            <person name="Dirks B."/>
            <person name="Chapman J."/>
            <person name="Salamov A."/>
            <person name="Terry A."/>
            <person name="Shapiro H."/>
            <person name="Lindquist E."/>
            <person name="Kapitonov V.V."/>
            <person name="Jurka J."/>
            <person name="Genikhovich G."/>
            <person name="Grigoriev I.V."/>
            <person name="Lucas S.M."/>
            <person name="Steele R.E."/>
            <person name="Finnerty J.R."/>
            <person name="Technau U."/>
            <person name="Martindale M.Q."/>
            <person name="Rokhsar D.S."/>
        </authorList>
    </citation>
    <scope>NUCLEOTIDE SEQUENCE [LARGE SCALE GENOMIC DNA]</scope>
    <source>
        <strain evidence="3">CH2 X CH6</strain>
    </source>
</reference>
<evidence type="ECO:0000313" key="2">
    <source>
        <dbReference type="EMBL" id="EDO46171.1"/>
    </source>
</evidence>
<sequence>MSGSRFKPLSGEIADQTTKRNDYELRRLRQQLDTMETERVKQMRRIESNQIDYALQNLSLDQAQGFSDLTKKILRANFLPPVRQTRSAGNKDPDSTSRVQFMSELAERLRETSIIAKSAHSEAFEQALKRKAEKDRMLLNGDSESSKRQTRTGQLGSKSSGAFTQLGKTTKKTMPAYSRYSYNISANNATKKGDAISNRQGSCSSDDVEFEGGQKSISDVITLKLLSREAARKRRMEGNVQRKQNNKDKAYSSAFANCVHITVANESNSEETSVGLDLYSLISTFVECGRKQSQARDAMAKVEKAESDLTLDEQKFAQFEIELKKYVSSILQLQV</sequence>
<dbReference type="Proteomes" id="UP000001593">
    <property type="component" value="Unassembled WGS sequence"/>
</dbReference>
<evidence type="ECO:0000313" key="3">
    <source>
        <dbReference type="Proteomes" id="UP000001593"/>
    </source>
</evidence>
<organism evidence="2 3">
    <name type="scientific">Nematostella vectensis</name>
    <name type="common">Starlet sea anemone</name>
    <dbReference type="NCBI Taxonomy" id="45351"/>
    <lineage>
        <taxon>Eukaryota</taxon>
        <taxon>Metazoa</taxon>
        <taxon>Cnidaria</taxon>
        <taxon>Anthozoa</taxon>
        <taxon>Hexacorallia</taxon>
        <taxon>Actiniaria</taxon>
        <taxon>Edwardsiidae</taxon>
        <taxon>Nematostella</taxon>
    </lineage>
</organism>
<evidence type="ECO:0000256" key="1">
    <source>
        <dbReference type="SAM" id="MobiDB-lite"/>
    </source>
</evidence>
<feature type="compositionally biased region" description="Polar residues" evidence="1">
    <location>
        <begin position="151"/>
        <end position="163"/>
    </location>
</feature>
<dbReference type="HOGENOM" id="CLU_829774_0_0_1"/>
<protein>
    <submittedName>
        <fullName evidence="2">Uncharacterized protein</fullName>
    </submittedName>
</protein>
<gene>
    <name evidence="2" type="ORF">NEMVEDRAFT_v1g240031</name>
</gene>
<name>A7RQV6_NEMVE</name>
<keyword evidence="3" id="KW-1185">Reference proteome</keyword>
<dbReference type="AlphaFoldDB" id="A7RQV6"/>
<dbReference type="EMBL" id="DS469529">
    <property type="protein sequence ID" value="EDO46171.1"/>
    <property type="molecule type" value="Genomic_DNA"/>
</dbReference>
<feature type="region of interest" description="Disordered" evidence="1">
    <location>
        <begin position="134"/>
        <end position="163"/>
    </location>
</feature>
<proteinExistence type="predicted"/>
<dbReference type="InParanoid" id="A7RQV6"/>